<dbReference type="EMBL" id="JAFNEN010000174">
    <property type="protein sequence ID" value="KAG8190772.1"/>
    <property type="molecule type" value="Genomic_DNA"/>
</dbReference>
<reference evidence="1 2" key="1">
    <citation type="journal article" date="2022" name="Nat. Ecol. Evol.">
        <title>A masculinizing supergene underlies an exaggerated male reproductive morph in a spider.</title>
        <authorList>
            <person name="Hendrickx F."/>
            <person name="De Corte Z."/>
            <person name="Sonet G."/>
            <person name="Van Belleghem S.M."/>
            <person name="Kostlbacher S."/>
            <person name="Vangestel C."/>
        </authorList>
    </citation>
    <scope>NUCLEOTIDE SEQUENCE [LARGE SCALE GENOMIC DNA]</scope>
    <source>
        <strain evidence="1">W744_W776</strain>
    </source>
</reference>
<evidence type="ECO:0000313" key="1">
    <source>
        <dbReference type="EMBL" id="KAG8190772.1"/>
    </source>
</evidence>
<sequence length="101" mass="11683">MNSLLQALKFGKTSGNVVFKRSLCCLSKNQQITFSPTFRVSYTPVLSCNRNFWETFPYTRPGPHLKDGLDKESHEIVYRCKLFNYAFYAQLGSLETNKFTI</sequence>
<gene>
    <name evidence="1" type="ORF">JTE90_005808</name>
</gene>
<keyword evidence="2" id="KW-1185">Reference proteome</keyword>
<dbReference type="AlphaFoldDB" id="A0AAV6V419"/>
<name>A0AAV6V419_9ARAC</name>
<dbReference type="Proteomes" id="UP000827092">
    <property type="component" value="Unassembled WGS sequence"/>
</dbReference>
<comment type="caution">
    <text evidence="1">The sequence shown here is derived from an EMBL/GenBank/DDBJ whole genome shotgun (WGS) entry which is preliminary data.</text>
</comment>
<accession>A0AAV6V419</accession>
<proteinExistence type="predicted"/>
<evidence type="ECO:0000313" key="2">
    <source>
        <dbReference type="Proteomes" id="UP000827092"/>
    </source>
</evidence>
<protein>
    <submittedName>
        <fullName evidence="1">Uncharacterized protein</fullName>
    </submittedName>
</protein>
<organism evidence="1 2">
    <name type="scientific">Oedothorax gibbosus</name>
    <dbReference type="NCBI Taxonomy" id="931172"/>
    <lineage>
        <taxon>Eukaryota</taxon>
        <taxon>Metazoa</taxon>
        <taxon>Ecdysozoa</taxon>
        <taxon>Arthropoda</taxon>
        <taxon>Chelicerata</taxon>
        <taxon>Arachnida</taxon>
        <taxon>Araneae</taxon>
        <taxon>Araneomorphae</taxon>
        <taxon>Entelegynae</taxon>
        <taxon>Araneoidea</taxon>
        <taxon>Linyphiidae</taxon>
        <taxon>Erigoninae</taxon>
        <taxon>Oedothorax</taxon>
    </lineage>
</organism>